<accession>A0A9X4I9W8</accession>
<dbReference type="PANTHER" id="PTHR38007">
    <property type="entry name" value="CRISPR SYSTEM CMS PROTEIN CSM5"/>
    <property type="match status" value="1"/>
</dbReference>
<evidence type="ECO:0000313" key="11">
    <source>
        <dbReference type="Proteomes" id="UP001149607"/>
    </source>
</evidence>
<dbReference type="RefSeq" id="WP_274584117.1">
    <property type="nucleotide sequence ID" value="NZ_CP146598.1"/>
</dbReference>
<gene>
    <name evidence="9" type="ORF">ORY91_000137</name>
    <name evidence="10" type="ORF">V9W64_00055</name>
</gene>
<evidence type="ECO:0000259" key="8">
    <source>
        <dbReference type="Pfam" id="PF03787"/>
    </source>
</evidence>
<dbReference type="GO" id="GO:0003723">
    <property type="term" value="F:RNA binding"/>
    <property type="evidence" value="ECO:0007669"/>
    <property type="project" value="UniProtKB-KW"/>
</dbReference>
<dbReference type="EMBL" id="CP146598">
    <property type="protein sequence ID" value="WWY03191.1"/>
    <property type="molecule type" value="Genomic_DNA"/>
</dbReference>
<evidence type="ECO:0000256" key="2">
    <source>
        <dbReference type="ARBA" id="ARBA00006680"/>
    </source>
</evidence>
<evidence type="ECO:0000256" key="7">
    <source>
        <dbReference type="SAM" id="Coils"/>
    </source>
</evidence>
<reference evidence="9" key="1">
    <citation type="submission" date="2022-10" db="EMBL/GenBank/DDBJ databases">
        <authorList>
            <person name="Boutroux M."/>
        </authorList>
    </citation>
    <scope>NUCLEOTIDE SEQUENCE</scope>
    <source>
        <strain evidence="9">51.81</strain>
    </source>
</reference>
<evidence type="ECO:0000313" key="9">
    <source>
        <dbReference type="EMBL" id="MDD9326769.1"/>
    </source>
</evidence>
<sequence length="544" mass="61370">MSQAFFSRHRLFLTPLSPIHLGCGEHYEPTNYVITDGVLYAFDPVQAELSPQQLNDLRQAARAGTIDRIQRYFLSHAKIFADSAYHAVAVSRALEKEYREKAGKPESGGNRLEIERTIANPQTHQPYIPGSAFKGCLRTAVLERMVGGRMPQPKPSEREAARFETAYLGSFASDGLRLLKTADFMPTAAVATQIQYAANRKKKKIIKEGQMVQGKNVTGRRETIQHGQYRAFAADCTIQHLLLAHRPQVRPGSLPKECVRPHSLQQLAQDANRYHLPRFEQECALLDQCGLIDTGWFKHTGKLLAHLKPQLEQGRMLLLRLGRHGGAESKTIEGLAQIKIMQGKGRRPACEQKTTTVWLAAQAAGETHGLLPFGWALIEIDPQDDNTALQQWCTDNGSHLPAIRQIHQHLVERKARAAERKAELQAAARQADQERIAKQRQQAEEAARREAELAAVVPAQRLAAVWMQKLKDFVYDDRNRSAHTQFYQSLLSALEQAATELAREEQIQLAELMSFKKMEKEKPSLFQGKREKEIKAVLRRLRGE</sequence>
<reference evidence="10" key="2">
    <citation type="submission" date="2024-02" db="EMBL/GenBank/DDBJ databases">
        <title>Neisseria leonii sp. nov.</title>
        <authorList>
            <person name="Boutroux M."/>
            <person name="Favre-Rochex S."/>
            <person name="Gorgette O."/>
            <person name="Touak G."/>
            <person name="Muhle E."/>
            <person name="Chesneau O."/>
            <person name="Clermont D."/>
            <person name="Rahi P."/>
        </authorList>
    </citation>
    <scope>NUCLEOTIDE SEQUENCE</scope>
    <source>
        <strain evidence="10">51.81</strain>
    </source>
</reference>
<proteinExistence type="inferred from homology"/>
<comment type="similarity">
    <text evidence="2">Belongs to the CRISPR-associated Csm5 family.</text>
</comment>
<feature type="domain" description="CRISPR type III-associated protein" evidence="8">
    <location>
        <begin position="13"/>
        <end position="149"/>
    </location>
</feature>
<dbReference type="AlphaFoldDB" id="A0A9X4I9W8"/>
<protein>
    <recommendedName>
        <fullName evidence="3">CRISPR system Cms protein Csm5</fullName>
    </recommendedName>
    <alternativeName>
        <fullName evidence="6">CRISPR type III A-associated protein Csm5</fullName>
    </alternativeName>
</protein>
<evidence type="ECO:0000256" key="1">
    <source>
        <dbReference type="ARBA" id="ARBA00003088"/>
    </source>
</evidence>
<dbReference type="GO" id="GO:0051607">
    <property type="term" value="P:defense response to virus"/>
    <property type="evidence" value="ECO:0007669"/>
    <property type="project" value="UniProtKB-KW"/>
</dbReference>
<dbReference type="Pfam" id="PF03787">
    <property type="entry name" value="RAMPs"/>
    <property type="match status" value="1"/>
</dbReference>
<feature type="coiled-coil region" evidence="7">
    <location>
        <begin position="407"/>
        <end position="449"/>
    </location>
</feature>
<dbReference type="PANTHER" id="PTHR38007:SF1">
    <property type="entry name" value="CRISPR SYSTEM CMS PROTEIN CSM5"/>
    <property type="match status" value="1"/>
</dbReference>
<evidence type="ECO:0000256" key="5">
    <source>
        <dbReference type="ARBA" id="ARBA00023118"/>
    </source>
</evidence>
<organism evidence="9">
    <name type="scientific">Neisseria leonii</name>
    <dbReference type="NCBI Taxonomy" id="2995413"/>
    <lineage>
        <taxon>Bacteria</taxon>
        <taxon>Pseudomonadati</taxon>
        <taxon>Pseudomonadota</taxon>
        <taxon>Betaproteobacteria</taxon>
        <taxon>Neisseriales</taxon>
        <taxon>Neisseriaceae</taxon>
        <taxon>Neisseria</taxon>
    </lineage>
</organism>
<dbReference type="EMBL" id="JAPQFL010000001">
    <property type="protein sequence ID" value="MDD9326769.1"/>
    <property type="molecule type" value="Genomic_DNA"/>
</dbReference>
<dbReference type="InterPro" id="IPR005537">
    <property type="entry name" value="RAMP_III_fam"/>
</dbReference>
<dbReference type="Proteomes" id="UP001149607">
    <property type="component" value="Chromosome"/>
</dbReference>
<keyword evidence="5" id="KW-0051">Antiviral defense</keyword>
<name>A0A9X4I9W8_9NEIS</name>
<keyword evidence="11" id="KW-1185">Reference proteome</keyword>
<comment type="function">
    <text evidence="1">This subunit might be involved in maturation of a crRNA intermediate to its mature form.</text>
</comment>
<evidence type="ECO:0000256" key="6">
    <source>
        <dbReference type="ARBA" id="ARBA00031720"/>
    </source>
</evidence>
<evidence type="ECO:0000313" key="10">
    <source>
        <dbReference type="EMBL" id="WWY03191.1"/>
    </source>
</evidence>
<keyword evidence="4" id="KW-0694">RNA-binding</keyword>
<dbReference type="InterPro" id="IPR010173">
    <property type="entry name" value="CRISPR-assoc_Csm5"/>
</dbReference>
<evidence type="ECO:0000256" key="4">
    <source>
        <dbReference type="ARBA" id="ARBA00022884"/>
    </source>
</evidence>
<keyword evidence="7" id="KW-0175">Coiled coil</keyword>
<evidence type="ECO:0000256" key="3">
    <source>
        <dbReference type="ARBA" id="ARBA00016113"/>
    </source>
</evidence>